<dbReference type="PANTHER" id="PTHR35179">
    <property type="entry name" value="PROTEIN CBG02620"/>
    <property type="match status" value="1"/>
</dbReference>
<feature type="compositionally biased region" description="Basic residues" evidence="1">
    <location>
        <begin position="7"/>
        <end position="17"/>
    </location>
</feature>
<evidence type="ECO:0000256" key="1">
    <source>
        <dbReference type="SAM" id="MobiDB-lite"/>
    </source>
</evidence>
<dbReference type="AlphaFoldDB" id="A0AAN7T0M5"/>
<organism evidence="2 3">
    <name type="scientific">Lithohypha guttulata</name>
    <dbReference type="NCBI Taxonomy" id="1690604"/>
    <lineage>
        <taxon>Eukaryota</taxon>
        <taxon>Fungi</taxon>
        <taxon>Dikarya</taxon>
        <taxon>Ascomycota</taxon>
        <taxon>Pezizomycotina</taxon>
        <taxon>Eurotiomycetes</taxon>
        <taxon>Chaetothyriomycetidae</taxon>
        <taxon>Chaetothyriales</taxon>
        <taxon>Trichomeriaceae</taxon>
        <taxon>Lithohypha</taxon>
    </lineage>
</organism>
<gene>
    <name evidence="2" type="ORF">LTR05_003849</name>
</gene>
<evidence type="ECO:0008006" key="4">
    <source>
        <dbReference type="Google" id="ProtNLM"/>
    </source>
</evidence>
<keyword evidence="3" id="KW-1185">Reference proteome</keyword>
<dbReference type="PANTHER" id="PTHR35179:SF2">
    <property type="entry name" value="START DOMAIN-CONTAINING PROTEIN"/>
    <property type="match status" value="1"/>
</dbReference>
<evidence type="ECO:0000313" key="2">
    <source>
        <dbReference type="EMBL" id="KAK5086681.1"/>
    </source>
</evidence>
<accession>A0AAN7T0M5</accession>
<feature type="region of interest" description="Disordered" evidence="1">
    <location>
        <begin position="1"/>
        <end position="32"/>
    </location>
</feature>
<dbReference type="Proteomes" id="UP001309876">
    <property type="component" value="Unassembled WGS sequence"/>
</dbReference>
<reference evidence="2 3" key="1">
    <citation type="submission" date="2023-08" db="EMBL/GenBank/DDBJ databases">
        <title>Black Yeasts Isolated from many extreme environments.</title>
        <authorList>
            <person name="Coleine C."/>
            <person name="Stajich J.E."/>
            <person name="Selbmann L."/>
        </authorList>
    </citation>
    <scope>NUCLEOTIDE SEQUENCE [LARGE SCALE GENOMIC DNA]</scope>
    <source>
        <strain evidence="2 3">CCFEE 5910</strain>
    </source>
</reference>
<comment type="caution">
    <text evidence="2">The sequence shown here is derived from an EMBL/GenBank/DDBJ whole genome shotgun (WGS) entry which is preliminary data.</text>
</comment>
<feature type="region of interest" description="Disordered" evidence="1">
    <location>
        <begin position="428"/>
        <end position="448"/>
    </location>
</feature>
<proteinExistence type="predicted"/>
<name>A0AAN7T0M5_9EURO</name>
<evidence type="ECO:0000313" key="3">
    <source>
        <dbReference type="Proteomes" id="UP001309876"/>
    </source>
</evidence>
<sequence length="448" mass="50424">MASRTYPRTRRGGHRGGFHLQSRHSAPLPVPGLTQRKIEDITVPEKIKDDLVAKINGVEYVASYDLTDGLKAPTILVPATDSYWNKGKPPRWTPPSQPQNLHEDSDVYYRDPNSARHHKYPTEPAVRAVLHQHTDFAFSTIDIFGCGSTFGSLLSFVRNEERTFRFGVDRVGSTTFLVRKTNTPGEIIEDVRGYGHTFPEAYTTWESDVRASASYQRIIKYNFAGLSCMIRSESDGYLPDKLEASHETLRPVRQDESLLNGGLSSLGLGLLPLTSIGPLVIEDAGDVIPQQAIFDLKTRSINQKERLGASTKEFLPRLWANQTPNFVLAFHKWGKFQLDEIHIKDVRDDVKAWEAQNVDVLSRLGKMYRKIVDLSSVHGRFEVRRIGAGPLEIWTESTGWSALPKELREQFCGEHGSEVGDNGLEATHVNVNNEGDDDSSDDEKYLRF</sequence>
<protein>
    <recommendedName>
        <fullName evidence="4">Geranylgeranyl pyrophosphate synthetase</fullName>
    </recommendedName>
</protein>
<dbReference type="EMBL" id="JAVRRJ010000003">
    <property type="protein sequence ID" value="KAK5086681.1"/>
    <property type="molecule type" value="Genomic_DNA"/>
</dbReference>